<dbReference type="EMBL" id="CP007034">
    <property type="protein sequence ID" value="AHF13303.1"/>
    <property type="molecule type" value="Genomic_DNA"/>
</dbReference>
<feature type="region of interest" description="Disordered" evidence="10">
    <location>
        <begin position="431"/>
        <end position="451"/>
    </location>
</feature>
<dbReference type="InterPro" id="IPR023996">
    <property type="entry name" value="TonB-dep_OMP_SusC/RagA"/>
</dbReference>
<keyword evidence="5 9" id="KW-0798">TonB box</keyword>
<dbReference type="HOGENOM" id="CLU_004317_0_2_10"/>
<sequence>MVGTVTDTQGEPLIAASVVVKGSQTATVTNEEGAFQLNNVDPNATLRVSYIGYKTQYVSLKGCSDIKIVLQEDSKGLSEAIVIGYGTIDKKELTSAISHVSAKDFQSVAATDVSMLIQGKVPGLSVVNTAAADPNSAASLQIRGVSSREASVSPLIVLDGIPGASLTNINPNDIESFDVLKDGAASAIYGTRGSNGVIIITTKKGPRDGKTHTTYSATLSWDKANRDLDMMNAEDYRNLRIPAGDAAADLGASEDLFDLVQQVGFKQQHTLSISGGNANSNYRVTVDYRNADGVERRGNREEYGARATVNHTTKDGLFSVNVNVAPRVVYRNLADNDVFRRAIEANPTTPVWNPNDPSRYYDFTDYNGFVNPIESMNLVRNKSQEKVIDWDGTLKLNLLPLFMPDAKYEQILNTQVTFADHQYNNDVNYYEPSTMNQNRRNDRKGYGSRTSNNARNLSLEWIGNYSININKHNLRAMVGYSYQYWQNSGFSSENYDFANDGIGADNLGAGDGMKEEGNIGMSSYKNDNKLIAFFGRVSYDYDSRYLFTASMRREGSSKFGKDHKWGNFPAVSVGWRISKESFMEGASSWLDDLKIRADFGVTGNQEFGSYLSLDTMGPFGYSYYNGEWIKVWGPNKNVNPDLHWEQGKNWNVGLDFSMFNNRLYGSFNYFLRHQQDLLGSYRVPMPPYLFTHTYVNVGTMENQGFEFDITFNAVQTRNFSYTMNFIGSTQSNKFVDFSNSEFVGNDYYDVAYTEIPYPNIPLQRIEKGRSIGGFHMFKYAGISTDGEWLIYDKDGDIIQGIQGTEADRQYVGNGLPKFTLSTGHNFRYKNFDLSLFFSGAFGFHIFNIHDFYYGTRNFTGNTLRKAYGKNFLISPDQNPIVSDYFLERGDYFKLDYLTLGYTLPLRNIRFLNSFRIYGTVRNVFTITKYSGMDPSNFNVNGLNPGAHSGRGYYPTTRQFLLGVQLDF</sequence>
<dbReference type="InterPro" id="IPR039426">
    <property type="entry name" value="TonB-dep_rcpt-like"/>
</dbReference>
<reference evidence="13 14" key="1">
    <citation type="submission" date="2013-12" db="EMBL/GenBank/DDBJ databases">
        <authorList>
            <consortium name="DOE Joint Genome Institute"/>
            <person name="Eisen J."/>
            <person name="Huntemann M."/>
            <person name="Han J."/>
            <person name="Chen A."/>
            <person name="Kyrpides N."/>
            <person name="Mavromatis K."/>
            <person name="Markowitz V."/>
            <person name="Palaniappan K."/>
            <person name="Ivanova N."/>
            <person name="Schaumberg A."/>
            <person name="Pati A."/>
            <person name="Liolios K."/>
            <person name="Nordberg H.P."/>
            <person name="Cantor M.N."/>
            <person name="Hua S.X."/>
            <person name="Woyke T."/>
        </authorList>
    </citation>
    <scope>NUCLEOTIDE SEQUENCE [LARGE SCALE GENOMIC DNA]</scope>
    <source>
        <strain evidence="14">DSM 18177</strain>
    </source>
</reference>
<keyword evidence="14" id="KW-1185">Reference proteome</keyword>
<dbReference type="PATRIC" id="fig|880074.11.peg.2422"/>
<dbReference type="PROSITE" id="PS52016">
    <property type="entry name" value="TONB_DEPENDENT_REC_3"/>
    <property type="match status" value="1"/>
</dbReference>
<dbReference type="STRING" id="880074.BARVI_11755"/>
<evidence type="ECO:0000313" key="13">
    <source>
        <dbReference type="EMBL" id="AHF13303.1"/>
    </source>
</evidence>
<evidence type="ECO:0000256" key="3">
    <source>
        <dbReference type="ARBA" id="ARBA00022452"/>
    </source>
</evidence>
<dbReference type="Gene3D" id="2.170.130.10">
    <property type="entry name" value="TonB-dependent receptor, plug domain"/>
    <property type="match status" value="1"/>
</dbReference>
<keyword evidence="6 8" id="KW-0472">Membrane</keyword>
<dbReference type="InterPro" id="IPR036942">
    <property type="entry name" value="Beta-barrel_TonB_sf"/>
</dbReference>
<dbReference type="InterPro" id="IPR008969">
    <property type="entry name" value="CarboxyPept-like_regulatory"/>
</dbReference>
<dbReference type="SUPFAM" id="SSF56935">
    <property type="entry name" value="Porins"/>
    <property type="match status" value="1"/>
</dbReference>
<dbReference type="SUPFAM" id="SSF49464">
    <property type="entry name" value="Carboxypeptidase regulatory domain-like"/>
    <property type="match status" value="1"/>
</dbReference>
<accession>W0EUT9</accession>
<dbReference type="Gene3D" id="2.60.40.1120">
    <property type="entry name" value="Carboxypeptidase-like, regulatory domain"/>
    <property type="match status" value="1"/>
</dbReference>
<feature type="domain" description="TonB-dependent receptor plug" evidence="12">
    <location>
        <begin position="89"/>
        <end position="197"/>
    </location>
</feature>
<keyword evidence="2 8" id="KW-0813">Transport</keyword>
<dbReference type="AlphaFoldDB" id="W0EUT9"/>
<evidence type="ECO:0000259" key="11">
    <source>
        <dbReference type="Pfam" id="PF00593"/>
    </source>
</evidence>
<evidence type="ECO:0000256" key="2">
    <source>
        <dbReference type="ARBA" id="ARBA00022448"/>
    </source>
</evidence>
<evidence type="ECO:0000256" key="8">
    <source>
        <dbReference type="PROSITE-ProRule" id="PRU01360"/>
    </source>
</evidence>
<dbReference type="InterPro" id="IPR000531">
    <property type="entry name" value="Beta-barrel_TonB"/>
</dbReference>
<dbReference type="GO" id="GO:0009279">
    <property type="term" value="C:cell outer membrane"/>
    <property type="evidence" value="ECO:0007669"/>
    <property type="project" value="UniProtKB-SubCell"/>
</dbReference>
<keyword evidence="3 8" id="KW-1134">Transmembrane beta strand</keyword>
<evidence type="ECO:0000256" key="10">
    <source>
        <dbReference type="SAM" id="MobiDB-lite"/>
    </source>
</evidence>
<evidence type="ECO:0000313" key="14">
    <source>
        <dbReference type="Proteomes" id="UP000018901"/>
    </source>
</evidence>
<gene>
    <name evidence="13" type="ORF">BARVI_11755</name>
</gene>
<protein>
    <submittedName>
        <fullName evidence="13">Collagen-binding protein</fullName>
    </submittedName>
</protein>
<dbReference type="InterPro" id="IPR012910">
    <property type="entry name" value="Plug_dom"/>
</dbReference>
<dbReference type="InterPro" id="IPR023997">
    <property type="entry name" value="TonB-dep_OMP_SusC/RagA_CS"/>
</dbReference>
<dbReference type="NCBIfam" id="TIGR04057">
    <property type="entry name" value="SusC_RagA_signa"/>
    <property type="match status" value="1"/>
</dbReference>
<dbReference type="Pfam" id="PF13715">
    <property type="entry name" value="CarbopepD_reg_2"/>
    <property type="match status" value="1"/>
</dbReference>
<evidence type="ECO:0000256" key="9">
    <source>
        <dbReference type="RuleBase" id="RU003357"/>
    </source>
</evidence>
<keyword evidence="7 8" id="KW-0998">Cell outer membrane</keyword>
<feature type="domain" description="TonB-dependent receptor-like beta-barrel" evidence="11">
    <location>
        <begin position="415"/>
        <end position="923"/>
    </location>
</feature>
<evidence type="ECO:0000256" key="7">
    <source>
        <dbReference type="ARBA" id="ARBA00023237"/>
    </source>
</evidence>
<dbReference type="Proteomes" id="UP000018901">
    <property type="component" value="Chromosome"/>
</dbReference>
<dbReference type="Pfam" id="PF00593">
    <property type="entry name" value="TonB_dep_Rec_b-barrel"/>
    <property type="match status" value="1"/>
</dbReference>
<evidence type="ECO:0000256" key="1">
    <source>
        <dbReference type="ARBA" id="ARBA00004571"/>
    </source>
</evidence>
<dbReference type="KEGG" id="bvs:BARVI_11755"/>
<name>W0EUT9_9BACT</name>
<evidence type="ECO:0000256" key="4">
    <source>
        <dbReference type="ARBA" id="ARBA00022692"/>
    </source>
</evidence>
<comment type="similarity">
    <text evidence="8 9">Belongs to the TonB-dependent receptor family.</text>
</comment>
<proteinExistence type="inferred from homology"/>
<dbReference type="Gene3D" id="2.40.170.20">
    <property type="entry name" value="TonB-dependent receptor, beta-barrel domain"/>
    <property type="match status" value="1"/>
</dbReference>
<keyword evidence="4 8" id="KW-0812">Transmembrane</keyword>
<dbReference type="Pfam" id="PF07715">
    <property type="entry name" value="Plug"/>
    <property type="match status" value="1"/>
</dbReference>
<organism evidence="13 14">
    <name type="scientific">Barnesiella viscericola DSM 18177</name>
    <dbReference type="NCBI Taxonomy" id="880074"/>
    <lineage>
        <taxon>Bacteria</taxon>
        <taxon>Pseudomonadati</taxon>
        <taxon>Bacteroidota</taxon>
        <taxon>Bacteroidia</taxon>
        <taxon>Bacteroidales</taxon>
        <taxon>Barnesiellaceae</taxon>
        <taxon>Barnesiella</taxon>
    </lineage>
</organism>
<keyword evidence="13" id="KW-0176">Collagen</keyword>
<dbReference type="InterPro" id="IPR037066">
    <property type="entry name" value="Plug_dom_sf"/>
</dbReference>
<evidence type="ECO:0000256" key="5">
    <source>
        <dbReference type="ARBA" id="ARBA00023077"/>
    </source>
</evidence>
<evidence type="ECO:0000256" key="6">
    <source>
        <dbReference type="ARBA" id="ARBA00023136"/>
    </source>
</evidence>
<dbReference type="eggNOG" id="COG4771">
    <property type="taxonomic scope" value="Bacteria"/>
</dbReference>
<dbReference type="NCBIfam" id="TIGR04056">
    <property type="entry name" value="OMP_RagA_SusC"/>
    <property type="match status" value="1"/>
</dbReference>
<comment type="subcellular location">
    <subcellularLocation>
        <location evidence="1 8">Cell outer membrane</location>
        <topology evidence="1 8">Multi-pass membrane protein</topology>
    </subcellularLocation>
</comment>
<evidence type="ECO:0000259" key="12">
    <source>
        <dbReference type="Pfam" id="PF07715"/>
    </source>
</evidence>